<evidence type="ECO:0000256" key="1">
    <source>
        <dbReference type="SAM" id="Phobius"/>
    </source>
</evidence>
<dbReference type="NCBIfam" id="TIGR03816">
    <property type="entry name" value="tadE_like_DECH"/>
    <property type="match status" value="1"/>
</dbReference>
<keyword evidence="1" id="KW-0812">Transmembrane</keyword>
<sequence>MLRDDRGVATVWTAVATTALVATAGLLFSLGSVIVTRHQAAAAADLAALAAAGRAEQGDLACQAAEAVSRRMGVRLVVCRFEEWDALVEVEADVPGAWGSLSARARAGPAAR</sequence>
<feature type="domain" description="Putative Flp pilus-assembly TadG-like N-terminal" evidence="2">
    <location>
        <begin position="7"/>
        <end position="53"/>
    </location>
</feature>
<keyword evidence="3" id="KW-0347">Helicase</keyword>
<proteinExistence type="predicted"/>
<evidence type="ECO:0000259" key="2">
    <source>
        <dbReference type="Pfam" id="PF13400"/>
    </source>
</evidence>
<keyword evidence="3" id="KW-0067">ATP-binding</keyword>
<dbReference type="InterPro" id="IPR021202">
    <property type="entry name" value="Rv3654c-like"/>
</dbReference>
<accession>A0A1I4CB81</accession>
<dbReference type="RefSeq" id="WP_091515874.1">
    <property type="nucleotide sequence ID" value="NZ_FORP01000033.1"/>
</dbReference>
<reference evidence="3 4" key="1">
    <citation type="submission" date="2016-10" db="EMBL/GenBank/DDBJ databases">
        <authorList>
            <person name="de Groot N.N."/>
        </authorList>
    </citation>
    <scope>NUCLEOTIDE SEQUENCE [LARGE SCALE GENOMIC DNA]</scope>
    <source>
        <strain evidence="3 4">DSM 44468</strain>
    </source>
</reference>
<dbReference type="OrthoDB" id="3638756at2"/>
<name>A0A1I4CB81_9PSEU</name>
<evidence type="ECO:0000313" key="3">
    <source>
        <dbReference type="EMBL" id="SFK77880.1"/>
    </source>
</evidence>
<dbReference type="EMBL" id="FORP01000033">
    <property type="protein sequence ID" value="SFK77880.1"/>
    <property type="molecule type" value="Genomic_DNA"/>
</dbReference>
<gene>
    <name evidence="3" type="ORF">SAMN05421835_13340</name>
</gene>
<keyword evidence="1" id="KW-1133">Transmembrane helix</keyword>
<dbReference type="Pfam" id="PF13400">
    <property type="entry name" value="Tad"/>
    <property type="match status" value="1"/>
</dbReference>
<keyword evidence="1" id="KW-0472">Membrane</keyword>
<evidence type="ECO:0000313" key="4">
    <source>
        <dbReference type="Proteomes" id="UP000199025"/>
    </source>
</evidence>
<keyword evidence="3" id="KW-0547">Nucleotide-binding</keyword>
<dbReference type="Proteomes" id="UP000199025">
    <property type="component" value="Unassembled WGS sequence"/>
</dbReference>
<keyword evidence="3" id="KW-0378">Hydrolase</keyword>
<dbReference type="STRING" id="115433.SAMN05421835_13340"/>
<keyword evidence="4" id="KW-1185">Reference proteome</keyword>
<organism evidence="3 4">
    <name type="scientific">Amycolatopsis sacchari</name>
    <dbReference type="NCBI Taxonomy" id="115433"/>
    <lineage>
        <taxon>Bacteria</taxon>
        <taxon>Bacillati</taxon>
        <taxon>Actinomycetota</taxon>
        <taxon>Actinomycetes</taxon>
        <taxon>Pseudonocardiales</taxon>
        <taxon>Pseudonocardiaceae</taxon>
        <taxon>Amycolatopsis</taxon>
    </lineage>
</organism>
<feature type="transmembrane region" description="Helical" evidence="1">
    <location>
        <begin position="12"/>
        <end position="35"/>
    </location>
</feature>
<dbReference type="InterPro" id="IPR028087">
    <property type="entry name" value="Tad_N"/>
</dbReference>
<dbReference type="AlphaFoldDB" id="A0A1I4CB81"/>
<protein>
    <submittedName>
        <fullName evidence="3">Helicase/secretion neighborhood TadE-like protein</fullName>
    </submittedName>
</protein>
<dbReference type="GO" id="GO:0004386">
    <property type="term" value="F:helicase activity"/>
    <property type="evidence" value="ECO:0007669"/>
    <property type="project" value="UniProtKB-KW"/>
</dbReference>